<organism evidence="4 5">
    <name type="scientific">Gossypium hirsutum</name>
    <name type="common">Upland cotton</name>
    <name type="synonym">Gossypium mexicanum</name>
    <dbReference type="NCBI Taxonomy" id="3635"/>
    <lineage>
        <taxon>Eukaryota</taxon>
        <taxon>Viridiplantae</taxon>
        <taxon>Streptophyta</taxon>
        <taxon>Embryophyta</taxon>
        <taxon>Tracheophyta</taxon>
        <taxon>Spermatophyta</taxon>
        <taxon>Magnoliopsida</taxon>
        <taxon>eudicotyledons</taxon>
        <taxon>Gunneridae</taxon>
        <taxon>Pentapetalae</taxon>
        <taxon>rosids</taxon>
        <taxon>malvids</taxon>
        <taxon>Malvales</taxon>
        <taxon>Malvaceae</taxon>
        <taxon>Malvoideae</taxon>
        <taxon>Gossypium</taxon>
    </lineage>
</organism>
<dbReference type="PANTHER" id="PTHR34482:SF36">
    <property type="entry name" value="RETROTRANSPOSON GAG DOMAIN-CONTAINING PROTEIN"/>
    <property type="match status" value="1"/>
</dbReference>
<accession>A0A1U8PVQ3</accession>
<dbReference type="InterPro" id="IPR001878">
    <property type="entry name" value="Znf_CCHC"/>
</dbReference>
<dbReference type="RefSeq" id="XP_016755206.1">
    <property type="nucleotide sequence ID" value="XM_016899717.1"/>
</dbReference>
<dbReference type="PaxDb" id="3635-A0A1U8PVQ3"/>
<dbReference type="GO" id="GO:0008270">
    <property type="term" value="F:zinc ion binding"/>
    <property type="evidence" value="ECO:0007669"/>
    <property type="project" value="UniProtKB-KW"/>
</dbReference>
<feature type="compositionally biased region" description="Gly residues" evidence="2">
    <location>
        <begin position="131"/>
        <end position="142"/>
    </location>
</feature>
<dbReference type="Proteomes" id="UP000818029">
    <property type="component" value="Chromosome A06"/>
</dbReference>
<evidence type="ECO:0000256" key="2">
    <source>
        <dbReference type="SAM" id="MobiDB-lite"/>
    </source>
</evidence>
<reference evidence="5" key="2">
    <citation type="submission" date="2025-08" db="UniProtKB">
        <authorList>
            <consortium name="RefSeq"/>
        </authorList>
    </citation>
    <scope>IDENTIFICATION</scope>
</reference>
<keyword evidence="1" id="KW-0862">Zinc</keyword>
<keyword evidence="1" id="KW-0863">Zinc-finger</keyword>
<evidence type="ECO:0000313" key="4">
    <source>
        <dbReference type="Proteomes" id="UP000818029"/>
    </source>
</evidence>
<evidence type="ECO:0000256" key="1">
    <source>
        <dbReference type="PROSITE-ProRule" id="PRU00047"/>
    </source>
</evidence>
<protein>
    <recommendedName>
        <fullName evidence="3">CCHC-type domain-containing protein</fullName>
    </recommendedName>
</protein>
<dbReference type="SMART" id="SM00343">
    <property type="entry name" value="ZnF_C2HC"/>
    <property type="match status" value="1"/>
</dbReference>
<dbReference type="OrthoDB" id="1751882at2759"/>
<feature type="region of interest" description="Disordered" evidence="2">
    <location>
        <begin position="116"/>
        <end position="157"/>
    </location>
</feature>
<dbReference type="PROSITE" id="PS50158">
    <property type="entry name" value="ZF_CCHC"/>
    <property type="match status" value="1"/>
</dbReference>
<dbReference type="AlphaFoldDB" id="A0A1U8PVQ3"/>
<dbReference type="PANTHER" id="PTHR34482">
    <property type="entry name" value="DNA DAMAGE-INDUCIBLE PROTEIN 1-LIKE"/>
    <property type="match status" value="1"/>
</dbReference>
<dbReference type="GeneID" id="107963135"/>
<dbReference type="KEGG" id="ghi:107963135"/>
<dbReference type="Gene3D" id="4.10.60.10">
    <property type="entry name" value="Zinc finger, CCHC-type"/>
    <property type="match status" value="1"/>
</dbReference>
<evidence type="ECO:0000259" key="3">
    <source>
        <dbReference type="PROSITE" id="PS50158"/>
    </source>
</evidence>
<proteinExistence type="predicted"/>
<sequence length="188" mass="20768">MNACVLFEDELQDELRVLIAPQREHDFAALVEKAKITEDVKRSERFAKRARFDGPVRAEVPVVVTRQQSCVDCGRAHQGECWKRTGACFRCGSKDHLVRNCTQEITQTQAAGQGFVQPMKGGQLPPRGHGQVRGGNGSGRGRGTPSRGTGNTEARQPALVYDVRRREDGDSPDVITVTFLIYNVPYTA</sequence>
<dbReference type="GO" id="GO:0003676">
    <property type="term" value="F:nucleic acid binding"/>
    <property type="evidence" value="ECO:0007669"/>
    <property type="project" value="InterPro"/>
</dbReference>
<reference evidence="4" key="1">
    <citation type="journal article" date="2020" name="Nat. Genet.">
        <title>Genomic diversifications of five Gossypium allopolyploid species and their impact on cotton improvement.</title>
        <authorList>
            <person name="Chen Z.J."/>
            <person name="Sreedasyam A."/>
            <person name="Ando A."/>
            <person name="Song Q."/>
            <person name="De Santiago L.M."/>
            <person name="Hulse-Kemp A.M."/>
            <person name="Ding M."/>
            <person name="Ye W."/>
            <person name="Kirkbride R.C."/>
            <person name="Jenkins J."/>
            <person name="Plott C."/>
            <person name="Lovell J."/>
            <person name="Lin Y.M."/>
            <person name="Vaughn R."/>
            <person name="Liu B."/>
            <person name="Simpson S."/>
            <person name="Scheffler B.E."/>
            <person name="Wen L."/>
            <person name="Saski C.A."/>
            <person name="Grover C.E."/>
            <person name="Hu G."/>
            <person name="Conover J.L."/>
            <person name="Carlson J.W."/>
            <person name="Shu S."/>
            <person name="Boston L.B."/>
            <person name="Williams M."/>
            <person name="Peterson D.G."/>
            <person name="McGee K."/>
            <person name="Jones D.C."/>
            <person name="Wendel J.F."/>
            <person name="Stelly D.M."/>
            <person name="Grimwood J."/>
            <person name="Schmutz J."/>
        </authorList>
    </citation>
    <scope>NUCLEOTIDE SEQUENCE [LARGE SCALE GENOMIC DNA]</scope>
    <source>
        <strain evidence="4">cv. TM-1</strain>
    </source>
</reference>
<dbReference type="Pfam" id="PF00098">
    <property type="entry name" value="zf-CCHC"/>
    <property type="match status" value="1"/>
</dbReference>
<keyword evidence="1" id="KW-0479">Metal-binding</keyword>
<name>A0A1U8PVQ3_GOSHI</name>
<feature type="domain" description="CCHC-type" evidence="3">
    <location>
        <begin position="88"/>
        <end position="103"/>
    </location>
</feature>
<keyword evidence="4" id="KW-1185">Reference proteome</keyword>
<evidence type="ECO:0000313" key="5">
    <source>
        <dbReference type="RefSeq" id="XP_016755206.1"/>
    </source>
</evidence>
<gene>
    <name evidence="5" type="primary">LOC107963135</name>
</gene>